<dbReference type="InterPro" id="IPR027417">
    <property type="entry name" value="P-loop_NTPase"/>
</dbReference>
<dbReference type="EMBL" id="JPKZ01003185">
    <property type="protein sequence ID" value="KHN72919.1"/>
    <property type="molecule type" value="Genomic_DNA"/>
</dbReference>
<evidence type="ECO:0000256" key="8">
    <source>
        <dbReference type="PROSITE-ProRule" id="PRU00782"/>
    </source>
</evidence>
<dbReference type="GO" id="GO:0000146">
    <property type="term" value="F:microfilament motor activity"/>
    <property type="evidence" value="ECO:0007669"/>
    <property type="project" value="TreeGrafter"/>
</dbReference>
<dbReference type="Gene3D" id="3.30.160.60">
    <property type="entry name" value="Classic Zinc Finger"/>
    <property type="match status" value="1"/>
</dbReference>
<keyword evidence="7 8" id="KW-0009">Actin-binding</keyword>
<evidence type="ECO:0000256" key="10">
    <source>
        <dbReference type="SAM" id="MobiDB-lite"/>
    </source>
</evidence>
<dbReference type="OrthoDB" id="5589010at2759"/>
<evidence type="ECO:0000256" key="9">
    <source>
        <dbReference type="SAM" id="Coils"/>
    </source>
</evidence>
<comment type="caution">
    <text evidence="12">The sequence shown here is derived from an EMBL/GenBank/DDBJ whole genome shotgun (WGS) entry which is preliminary data.</text>
</comment>
<dbReference type="SMART" id="SM00242">
    <property type="entry name" value="MYSc"/>
    <property type="match status" value="1"/>
</dbReference>
<feature type="region of interest" description="Disordered" evidence="10">
    <location>
        <begin position="1129"/>
        <end position="1259"/>
    </location>
</feature>
<keyword evidence="2 8" id="KW-0547">Nucleotide-binding</keyword>
<name>A0A0B2UUI6_TOXCA</name>
<evidence type="ECO:0000256" key="3">
    <source>
        <dbReference type="ARBA" id="ARBA00022840"/>
    </source>
</evidence>
<evidence type="ECO:0000256" key="2">
    <source>
        <dbReference type="ARBA" id="ARBA00022741"/>
    </source>
</evidence>
<feature type="binding site" evidence="8">
    <location>
        <begin position="269"/>
        <end position="276"/>
    </location>
    <ligand>
        <name>ATP</name>
        <dbReference type="ChEBI" id="CHEBI:30616"/>
    </ligand>
</feature>
<evidence type="ECO:0000313" key="13">
    <source>
        <dbReference type="Proteomes" id="UP000031036"/>
    </source>
</evidence>
<evidence type="ECO:0000313" key="12">
    <source>
        <dbReference type="EMBL" id="KHN72919.1"/>
    </source>
</evidence>
<accession>A0A0B2UUI6</accession>
<keyword evidence="5 8" id="KW-0518">Myosin</keyword>
<dbReference type="GO" id="GO:0005524">
    <property type="term" value="F:ATP binding"/>
    <property type="evidence" value="ECO:0007669"/>
    <property type="project" value="UniProtKB-UniRule"/>
</dbReference>
<feature type="region of interest" description="Actin-binding" evidence="8">
    <location>
        <begin position="690"/>
        <end position="712"/>
    </location>
</feature>
<sequence>MFDVELIQDPAWQFLRIRNDVLFKEQAARDFDNSSHRWIADPIEGFIATAITVIEDDQLTLRMPDNTLKKLNVKETQEISLAKLEKAEQMAHLSFINEASVLHNLRQRYRSMLTYEQAARDFDNSSHRWIADPIEGFIATAITVIEDDQLTLRMPDNTLKKLNVKETQEISLAKLEKAEQMAHLSFINEASVLHNLRQRYRSMLTYTYSGSFCVFINPNKLLPIYTDSVATIYIGHHRTQMPPHIFASVDESYRNLIYDGRPQSILLTGESGSGKTENAKAVMFYLSKIARDHLEKPRITKQLNGERSFHIFYQILSSGKQRDLLSLADDANKYRFASQSGAKPYEVNDAEEFERTYSELQVIGFSEDEISALFKLCAAIIHIGAIRFVPNQSGEGIEEENADAVDSAARLLGVQKERFLEAILRPTIDVSYGRVTKIESLLKVANTIETLTSVIYKRLFAWLVERCNSVLMADVKSNSTNSIGILDIAGFKVPEHDSFELLWRNLLNEKMQQYINEQMFVEAQEEYQREALGWQLIDFGHNRQSCIDLIEKCPLGIVSLLEEECALQNGDETAFVQKLKNIYLGKNHYLLDELSTVAKQSKSYFAIRHFAGIVHYNAVGWIEKNKDVLSESLVSVLKSSHKDTLTNRIFAEYSSKLDIWTRVLKGTTVTQKRSERVTLRSISHSNRESLYNLMKMLEVTTPHFVRCIVANRDNVSGMIDATLVLNQIAYNGILEAARIYRKGFSNQIEFFKFHRRYSILTPEESASSKDDRHVADAMLRKLVRHLRMPITQFHVGKTKVFLKSELAAKLDELRDKAITIFAVKLQSFCHHYLALAKYNHLLKQREAIKTIQRNVLAWTHKCEDQWLRLVINVINKCEHKRSNIKSMQISKEELKNTDLSDELELVKIRCEYLEEVKASLSEKIDELEKCLRLEKKVKEEACRVRKRLENELKQSNDRCELITKERNHFGNECKRKEKEILNWRTHADEDANLITKLQINIRRLVARIEELEEGLQNEQNAKSRAERQCAVMQAELDTLSEQIAATNGQLSIQLHLNKLHQLELNGLHHELDKRSVSRETHIAELCSMQSLTLNSLRNLIAQVEMEDCMKRDQTVMANNDKEIIKMVESSADDSNNDRSNGGGMELGCEQKGGDEGQRRSRSARSHSFSRRSRSTRSRSRTGGKSPRRRSRSASRSRTRSRSRTPRSRTKSRSASRSSSRTPPVRKRRSRSRTLTPPRRRVHSRSSSSSSRDTYDSFKAASPPRVYGEFPCRKCDRADFETIRELSEHQIRAHNARVPCAHCSKEASSIQKLVDHMKKRHADLKVVCDYCKEDYADKVEDASDSAWEDFRSHIYKECLKEKIYANEKAKPRSEGVAMRGRGRCPHGPPVRCKNFPKCPGPKCYYFHGYCRYDTKCVKKECPFDHSDRPRICLSCLRDNRAYGGCCDIAPNDYRWRVVTRTAQLAWFSSLTAGIM</sequence>
<dbReference type="PROSITE" id="PS51456">
    <property type="entry name" value="MYOSIN_MOTOR"/>
    <property type="match status" value="1"/>
</dbReference>
<comment type="similarity">
    <text evidence="1 8">Belongs to the TRAFAC class myosin-kinesin ATPase superfamily. Myosin family.</text>
</comment>
<evidence type="ECO:0000256" key="5">
    <source>
        <dbReference type="ARBA" id="ARBA00023123"/>
    </source>
</evidence>
<protein>
    <submittedName>
        <fullName evidence="12">Myosin-7</fullName>
    </submittedName>
</protein>
<evidence type="ECO:0000256" key="7">
    <source>
        <dbReference type="ARBA" id="ARBA00023203"/>
    </source>
</evidence>
<dbReference type="Gene3D" id="1.20.120.720">
    <property type="entry name" value="Myosin VI head, motor domain, U50 subdomain"/>
    <property type="match status" value="1"/>
</dbReference>
<feature type="domain" description="Myosin motor" evidence="11">
    <location>
        <begin position="176"/>
        <end position="815"/>
    </location>
</feature>
<dbReference type="Gene3D" id="6.20.240.20">
    <property type="match status" value="1"/>
</dbReference>
<evidence type="ECO:0000256" key="1">
    <source>
        <dbReference type="ARBA" id="ARBA00008314"/>
    </source>
</evidence>
<dbReference type="InterPro" id="IPR001609">
    <property type="entry name" value="Myosin_head_motor_dom-like"/>
</dbReference>
<dbReference type="InterPro" id="IPR013087">
    <property type="entry name" value="Znf_C2H2_type"/>
</dbReference>
<keyword evidence="3 8" id="KW-0067">ATP-binding</keyword>
<proteinExistence type="inferred from homology"/>
<reference evidence="12 13" key="1">
    <citation type="submission" date="2014-11" db="EMBL/GenBank/DDBJ databases">
        <title>Genetic blueprint of the zoonotic pathogen Toxocara canis.</title>
        <authorList>
            <person name="Zhu X.-Q."/>
            <person name="Korhonen P.K."/>
            <person name="Cai H."/>
            <person name="Young N.D."/>
            <person name="Nejsum P."/>
            <person name="von Samson-Himmelstjerna G."/>
            <person name="Boag P.R."/>
            <person name="Tan P."/>
            <person name="Li Q."/>
            <person name="Min J."/>
            <person name="Yang Y."/>
            <person name="Wang X."/>
            <person name="Fang X."/>
            <person name="Hall R.S."/>
            <person name="Hofmann A."/>
            <person name="Sternberg P.W."/>
            <person name="Jex A.R."/>
            <person name="Gasser R.B."/>
        </authorList>
    </citation>
    <scope>NUCLEOTIDE SEQUENCE [LARGE SCALE GENOMIC DNA]</scope>
    <source>
        <strain evidence="12">PN_DK_2014</strain>
    </source>
</reference>
<dbReference type="Pfam" id="PF00063">
    <property type="entry name" value="Myosin_head"/>
    <property type="match status" value="1"/>
</dbReference>
<evidence type="ECO:0000259" key="11">
    <source>
        <dbReference type="PROSITE" id="PS51456"/>
    </source>
</evidence>
<dbReference type="Gene3D" id="1.20.58.530">
    <property type="match status" value="1"/>
</dbReference>
<evidence type="ECO:0000256" key="6">
    <source>
        <dbReference type="ARBA" id="ARBA00023175"/>
    </source>
</evidence>
<dbReference type="SUPFAM" id="SSF52540">
    <property type="entry name" value="P-loop containing nucleoside triphosphate hydrolases"/>
    <property type="match status" value="2"/>
</dbReference>
<evidence type="ECO:0000256" key="4">
    <source>
        <dbReference type="ARBA" id="ARBA00023054"/>
    </source>
</evidence>
<feature type="coiled-coil region" evidence="9">
    <location>
        <begin position="994"/>
        <end position="1042"/>
    </location>
</feature>
<dbReference type="InterPro" id="IPR036961">
    <property type="entry name" value="Kinesin_motor_dom_sf"/>
</dbReference>
<dbReference type="GO" id="GO:0051015">
    <property type="term" value="F:actin filament binding"/>
    <property type="evidence" value="ECO:0007669"/>
    <property type="project" value="TreeGrafter"/>
</dbReference>
<dbReference type="PANTHER" id="PTHR13140">
    <property type="entry name" value="MYOSIN"/>
    <property type="match status" value="1"/>
</dbReference>
<dbReference type="Gene3D" id="1.10.10.820">
    <property type="match status" value="1"/>
</dbReference>
<dbReference type="GO" id="GO:0005737">
    <property type="term" value="C:cytoplasm"/>
    <property type="evidence" value="ECO:0007669"/>
    <property type="project" value="TreeGrafter"/>
</dbReference>
<feature type="compositionally biased region" description="Basic residues" evidence="10">
    <location>
        <begin position="1159"/>
        <end position="1213"/>
    </location>
</feature>
<feature type="compositionally biased region" description="Basic residues" evidence="10">
    <location>
        <begin position="1223"/>
        <end position="1243"/>
    </location>
</feature>
<organism evidence="12 13">
    <name type="scientific">Toxocara canis</name>
    <name type="common">Canine roundworm</name>
    <dbReference type="NCBI Taxonomy" id="6265"/>
    <lineage>
        <taxon>Eukaryota</taxon>
        <taxon>Metazoa</taxon>
        <taxon>Ecdysozoa</taxon>
        <taxon>Nematoda</taxon>
        <taxon>Chromadorea</taxon>
        <taxon>Rhabditida</taxon>
        <taxon>Spirurina</taxon>
        <taxon>Ascaridomorpha</taxon>
        <taxon>Ascaridoidea</taxon>
        <taxon>Toxocaridae</taxon>
        <taxon>Toxocara</taxon>
    </lineage>
</organism>
<dbReference type="Gene3D" id="4.10.270.10">
    <property type="entry name" value="Myosin, subunit A"/>
    <property type="match status" value="1"/>
</dbReference>
<dbReference type="STRING" id="6265.A0A0B2UUI6"/>
<dbReference type="PRINTS" id="PR00193">
    <property type="entry name" value="MYOSINHEAVY"/>
</dbReference>
<dbReference type="SMART" id="SM00355">
    <property type="entry name" value="ZnF_C2H2"/>
    <property type="match status" value="2"/>
</dbReference>
<dbReference type="Gene3D" id="3.40.850.10">
    <property type="entry name" value="Kinesin motor domain"/>
    <property type="match status" value="3"/>
</dbReference>
<dbReference type="PANTHER" id="PTHR13140:SF857">
    <property type="entry name" value="MYOSIN-11"/>
    <property type="match status" value="1"/>
</dbReference>
<dbReference type="GO" id="GO:0016020">
    <property type="term" value="C:membrane"/>
    <property type="evidence" value="ECO:0007669"/>
    <property type="project" value="TreeGrafter"/>
</dbReference>
<dbReference type="GO" id="GO:0007015">
    <property type="term" value="P:actin filament organization"/>
    <property type="evidence" value="ECO:0007669"/>
    <property type="project" value="TreeGrafter"/>
</dbReference>
<feature type="coiled-coil region" evidence="9">
    <location>
        <begin position="910"/>
        <end position="965"/>
    </location>
</feature>
<keyword evidence="6 8" id="KW-0505">Motor protein</keyword>
<dbReference type="GO" id="GO:0016459">
    <property type="term" value="C:myosin complex"/>
    <property type="evidence" value="ECO:0007669"/>
    <property type="project" value="UniProtKB-KW"/>
</dbReference>
<gene>
    <name evidence="12" type="primary">MYH7</name>
    <name evidence="12" type="ORF">Tcan_07696</name>
</gene>
<keyword evidence="13" id="KW-1185">Reference proteome</keyword>
<dbReference type="Proteomes" id="UP000031036">
    <property type="component" value="Unassembled WGS sequence"/>
</dbReference>
<keyword evidence="4 9" id="KW-0175">Coiled coil</keyword>